<keyword evidence="4" id="KW-0051">Antiviral defense</keyword>
<evidence type="ECO:0000256" key="4">
    <source>
        <dbReference type="ARBA" id="ARBA00023118"/>
    </source>
</evidence>
<keyword evidence="1" id="KW-0808">Transferase</keyword>
<organism evidence="6 7">
    <name type="scientific">Serratia oryzae</name>
    <dbReference type="NCBI Taxonomy" id="2034155"/>
    <lineage>
        <taxon>Bacteria</taxon>
        <taxon>Pseudomonadati</taxon>
        <taxon>Pseudomonadota</taxon>
        <taxon>Gammaproteobacteria</taxon>
        <taxon>Enterobacterales</taxon>
        <taxon>Yersiniaceae</taxon>
        <taxon>Serratia</taxon>
    </lineage>
</organism>
<reference evidence="6 7" key="1">
    <citation type="submission" date="2016-11" db="EMBL/GenBank/DDBJ databases">
        <title>Rahnella oryzae sp. nov., isolated from rice root.</title>
        <authorList>
            <person name="Zhang X.-X."/>
            <person name="Zhang J."/>
        </authorList>
    </citation>
    <scope>NUCLEOTIDE SEQUENCE [LARGE SCALE GENOMIC DNA]</scope>
    <source>
        <strain evidence="6 7">J11-6</strain>
    </source>
</reference>
<dbReference type="InterPro" id="IPR058909">
    <property type="entry name" value="CD_NTase_C"/>
</dbReference>
<keyword evidence="7" id="KW-1185">Reference proteome</keyword>
<sequence length="370" mass="42179">MINFENRLANLKNRRQGTAERDRLEKGMYSYYGDLRLTEAHEKLHENAAIKYVVGSMAAVSSESTKVSKDEGERVASTLLDMLRTSGIYAEAKMQGSVALDIHIEGHSDVDMLILKSDIITIQGPALPGTDYSEPSDTRPMVDIVKELRLQSEAKLKSRYHAAEVNTRGAKSIALSGGSLKRKVDIVPSSWHDTHDYQRTKLEHFRAVKIYDKDNHALIENKPFLHIKKVNDRDAQYSGNLKKVTRLMKNIIADMPDYKKSKAKKLTSYDIAAIAYSMNESLYCSQYLPLTLLENLRSYLLIISYIDDRRDSLIVPDESRKIFNTEEKVEALRILYNEVNDLAEAVQKAINPLKEKYDGDVLRNRQVVFF</sequence>
<dbReference type="RefSeq" id="WP_076940356.1">
    <property type="nucleotide sequence ID" value="NZ_MOXD01000001.1"/>
</dbReference>
<evidence type="ECO:0000256" key="2">
    <source>
        <dbReference type="ARBA" id="ARBA00022695"/>
    </source>
</evidence>
<keyword evidence="3" id="KW-0547">Nucleotide-binding</keyword>
<evidence type="ECO:0000259" key="5">
    <source>
        <dbReference type="Pfam" id="PF26305"/>
    </source>
</evidence>
<accession>A0A1S8CRN3</accession>
<evidence type="ECO:0000313" key="6">
    <source>
        <dbReference type="EMBL" id="OMQ27321.1"/>
    </source>
</evidence>
<keyword evidence="2" id="KW-0548">Nucleotidyltransferase</keyword>
<evidence type="ECO:0000256" key="1">
    <source>
        <dbReference type="ARBA" id="ARBA00022679"/>
    </source>
</evidence>
<name>A0A1S8CRN3_9GAMM</name>
<feature type="domain" description="cGAS/DncV-like nucleotidyltransferase C-terminal helical" evidence="5">
    <location>
        <begin position="229"/>
        <end position="330"/>
    </location>
</feature>
<dbReference type="Pfam" id="PF26305">
    <property type="entry name" value="CD_NTase_C"/>
    <property type="match status" value="1"/>
</dbReference>
<dbReference type="AlphaFoldDB" id="A0A1S8CRN3"/>
<dbReference type="OrthoDB" id="1082574at2"/>
<dbReference type="EMBL" id="MOXD01000001">
    <property type="protein sequence ID" value="OMQ27321.1"/>
    <property type="molecule type" value="Genomic_DNA"/>
</dbReference>
<gene>
    <name evidence="6" type="ORF">BMI79_03075</name>
</gene>
<evidence type="ECO:0000313" key="7">
    <source>
        <dbReference type="Proteomes" id="UP000216021"/>
    </source>
</evidence>
<dbReference type="STRING" id="2034155.BMI79_03075"/>
<comment type="caution">
    <text evidence="6">The sequence shown here is derived from an EMBL/GenBank/DDBJ whole genome shotgun (WGS) entry which is preliminary data.</text>
</comment>
<dbReference type="Proteomes" id="UP000216021">
    <property type="component" value="Unassembled WGS sequence"/>
</dbReference>
<protein>
    <recommendedName>
        <fullName evidence="5">cGAS/DncV-like nucleotidyltransferase C-terminal helical domain-containing protein</fullName>
    </recommendedName>
</protein>
<proteinExistence type="predicted"/>
<evidence type="ECO:0000256" key="3">
    <source>
        <dbReference type="ARBA" id="ARBA00022741"/>
    </source>
</evidence>